<dbReference type="InterPro" id="IPR000717">
    <property type="entry name" value="PCI_dom"/>
</dbReference>
<dbReference type="GO" id="GO:0016282">
    <property type="term" value="C:eukaryotic 43S preinitiation complex"/>
    <property type="evidence" value="ECO:0007669"/>
    <property type="project" value="UniProtKB-UniRule"/>
</dbReference>
<dbReference type="STRING" id="13706.A0A1X2HHM9"/>
<evidence type="ECO:0000256" key="4">
    <source>
        <dbReference type="HAMAP-Rule" id="MF_03011"/>
    </source>
</evidence>
<dbReference type="InterPro" id="IPR011990">
    <property type="entry name" value="TPR-like_helical_dom_sf"/>
</dbReference>
<dbReference type="GO" id="GO:0003743">
    <property type="term" value="F:translation initiation factor activity"/>
    <property type="evidence" value="ECO:0007669"/>
    <property type="project" value="UniProtKB-UniRule"/>
</dbReference>
<dbReference type="EMBL" id="MCGN01000003">
    <property type="protein sequence ID" value="ORY98580.1"/>
    <property type="molecule type" value="Genomic_DNA"/>
</dbReference>
<feature type="repeat" description="TPR" evidence="5">
    <location>
        <begin position="290"/>
        <end position="323"/>
    </location>
</feature>
<dbReference type="OMA" id="AGWFIRN"/>
<dbReference type="PROSITE" id="PS50250">
    <property type="entry name" value="PCI"/>
    <property type="match status" value="1"/>
</dbReference>
<keyword evidence="2 4" id="KW-0396">Initiation factor</keyword>
<name>A0A1X2HHM9_SYNRA</name>
<keyword evidence="6" id="KW-0812">Transmembrane</keyword>
<comment type="caution">
    <text evidence="8">The sequence shown here is derived from an EMBL/GenBank/DDBJ whole genome shotgun (WGS) entry which is preliminary data.</text>
</comment>
<evidence type="ECO:0000256" key="2">
    <source>
        <dbReference type="ARBA" id="ARBA00022540"/>
    </source>
</evidence>
<organism evidence="8 9">
    <name type="scientific">Syncephalastrum racemosum</name>
    <name type="common">Filamentous fungus</name>
    <dbReference type="NCBI Taxonomy" id="13706"/>
    <lineage>
        <taxon>Eukaryota</taxon>
        <taxon>Fungi</taxon>
        <taxon>Fungi incertae sedis</taxon>
        <taxon>Mucoromycota</taxon>
        <taxon>Mucoromycotina</taxon>
        <taxon>Mucoromycetes</taxon>
        <taxon>Mucorales</taxon>
        <taxon>Syncephalastraceae</taxon>
        <taxon>Syncephalastrum</taxon>
    </lineage>
</organism>
<evidence type="ECO:0000313" key="9">
    <source>
        <dbReference type="Proteomes" id="UP000242180"/>
    </source>
</evidence>
<comment type="similarity">
    <text evidence="4">Belongs to the eIF-3 subunit L family.</text>
</comment>
<accession>A0A1X2HHM9</accession>
<dbReference type="PANTHER" id="PTHR13242">
    <property type="entry name" value="EUKARYOTIC TRANSLATION INITIATION FACTOR 3"/>
    <property type="match status" value="1"/>
</dbReference>
<evidence type="ECO:0000256" key="3">
    <source>
        <dbReference type="ARBA" id="ARBA00022917"/>
    </source>
</evidence>
<proteinExistence type="inferred from homology"/>
<reference evidence="8 9" key="1">
    <citation type="submission" date="2016-07" db="EMBL/GenBank/DDBJ databases">
        <title>Pervasive Adenine N6-methylation of Active Genes in Fungi.</title>
        <authorList>
            <consortium name="DOE Joint Genome Institute"/>
            <person name="Mondo S.J."/>
            <person name="Dannebaum R.O."/>
            <person name="Kuo R.C."/>
            <person name="Labutti K."/>
            <person name="Haridas S."/>
            <person name="Kuo A."/>
            <person name="Salamov A."/>
            <person name="Ahrendt S.R."/>
            <person name="Lipzen A."/>
            <person name="Sullivan W."/>
            <person name="Andreopoulos W.B."/>
            <person name="Clum A."/>
            <person name="Lindquist E."/>
            <person name="Daum C."/>
            <person name="Ramamoorthy G.K."/>
            <person name="Gryganskyi A."/>
            <person name="Culley D."/>
            <person name="Magnuson J.K."/>
            <person name="James T.Y."/>
            <person name="O'Malley M.A."/>
            <person name="Stajich J.E."/>
            <person name="Spatafora J.W."/>
            <person name="Visel A."/>
            <person name="Grigoriev I.V."/>
        </authorList>
    </citation>
    <scope>NUCLEOTIDE SEQUENCE [LARGE SCALE GENOMIC DNA]</scope>
    <source>
        <strain evidence="8 9">NRRL 2496</strain>
    </source>
</reference>
<feature type="transmembrane region" description="Helical" evidence="6">
    <location>
        <begin position="280"/>
        <end position="301"/>
    </location>
</feature>
<comment type="subcellular location">
    <subcellularLocation>
        <location evidence="4">Cytoplasm</location>
    </subcellularLocation>
</comment>
<dbReference type="Pfam" id="PF10255">
    <property type="entry name" value="Paf67"/>
    <property type="match status" value="1"/>
</dbReference>
<comment type="function">
    <text evidence="4">Component of the eukaryotic translation initiation factor 3 (eIF-3) complex, which is involved in protein synthesis of a specialized repertoire of mRNAs and, together with other initiation factors, stimulates binding of mRNA and methionyl-tRNAi to the 40S ribosome. The eIF-3 complex specifically targets and initiates translation of a subset of mRNAs involved in cell proliferation.</text>
</comment>
<keyword evidence="6" id="KW-0472">Membrane</keyword>
<dbReference type="GO" id="GO:0033290">
    <property type="term" value="C:eukaryotic 48S preinitiation complex"/>
    <property type="evidence" value="ECO:0007669"/>
    <property type="project" value="UniProtKB-UniRule"/>
</dbReference>
<dbReference type="InterPro" id="IPR019734">
    <property type="entry name" value="TPR_rpt"/>
</dbReference>
<dbReference type="OrthoDB" id="15082at2759"/>
<evidence type="ECO:0000256" key="1">
    <source>
        <dbReference type="ARBA" id="ARBA00022490"/>
    </source>
</evidence>
<evidence type="ECO:0000259" key="7">
    <source>
        <dbReference type="PROSITE" id="PS50250"/>
    </source>
</evidence>
<dbReference type="GO" id="GO:0005852">
    <property type="term" value="C:eukaryotic translation initiation factor 3 complex"/>
    <property type="evidence" value="ECO:0007669"/>
    <property type="project" value="UniProtKB-UniRule"/>
</dbReference>
<keyword evidence="6" id="KW-1133">Transmembrane helix</keyword>
<feature type="domain" description="PCI" evidence="7">
    <location>
        <begin position="308"/>
        <end position="502"/>
    </location>
</feature>
<dbReference type="AlphaFoldDB" id="A0A1X2HHM9"/>
<protein>
    <recommendedName>
        <fullName evidence="4">Eukaryotic translation initiation factor 3 subunit L</fullName>
        <shortName evidence="4">eIF3l</shortName>
    </recommendedName>
</protein>
<keyword evidence="5" id="KW-0802">TPR repeat</keyword>
<dbReference type="HAMAP" id="MF_03011">
    <property type="entry name" value="eIF3l"/>
    <property type="match status" value="1"/>
</dbReference>
<dbReference type="InterPro" id="IPR019382">
    <property type="entry name" value="eIF3l"/>
</dbReference>
<dbReference type="PANTHER" id="PTHR13242:SF0">
    <property type="entry name" value="EUKARYOTIC TRANSLATION INITIATION FACTOR 3 SUBUNIT L"/>
    <property type="match status" value="1"/>
</dbReference>
<dbReference type="Proteomes" id="UP000242180">
    <property type="component" value="Unassembled WGS sequence"/>
</dbReference>
<keyword evidence="3 4" id="KW-0648">Protein biosynthesis</keyword>
<evidence type="ECO:0000256" key="5">
    <source>
        <dbReference type="PROSITE-ProRule" id="PRU00339"/>
    </source>
</evidence>
<comment type="subunit">
    <text evidence="4">Component of the eukaryotic translation initiation factor 3 (eIF-3) complex.</text>
</comment>
<sequence length="535" mass="62677">MFDTFEEDDLVAEVELVAQARYSQNNDADDTFDAEVISGQQPSAVQIPDGVRNFILYFYRNVLENNVYELHNVYDSSFNKLTDKYYAKQPWPEAEVISPLVNDDQVFLTLYRELYYRHIYARLTPTLEHRFRSYENYCDLFNYILNSEGPVNLELPNQWLWDIIDEFIYQFQSFSNYRDRLKNKTEEEIALLRDNPQIWSCYSVLNVLYSFIQKSRINEQLLVSKNGGDMMEAAGKYGARPLYKMLGYFSIIGLLRVHCLLGDYVLALKMMDNILLNKKAMFARVTACHVTTYYYVGFAYMMMRRYADAIKAFSTILSFIQRTKQYHSRSYQFDQIAKKGDQMYALLAVCIGLCPTRLDENIHSQLREKYGEQIAKMQKGDEGLSVFEELFSYACPKFIAATGRLDAVNKQRIDPHQNQLKIFKSDISNQIMLPTLRSFMKLYTSMGIDKLAKFLEIDAEELKTHLLVFKQKSRQYKWVSGDLLEGEYLPTSDLDFCLKQDVVHIAESKVGRRYGDWFLRNINRCEDIVANLEQK</sequence>
<feature type="transmembrane region" description="Helical" evidence="6">
    <location>
        <begin position="246"/>
        <end position="268"/>
    </location>
</feature>
<evidence type="ECO:0000256" key="6">
    <source>
        <dbReference type="SAM" id="Phobius"/>
    </source>
</evidence>
<keyword evidence="9" id="KW-1185">Reference proteome</keyword>
<evidence type="ECO:0000313" key="8">
    <source>
        <dbReference type="EMBL" id="ORY98580.1"/>
    </source>
</evidence>
<dbReference type="PROSITE" id="PS50005">
    <property type="entry name" value="TPR"/>
    <property type="match status" value="1"/>
</dbReference>
<dbReference type="SUPFAM" id="SSF48452">
    <property type="entry name" value="TPR-like"/>
    <property type="match status" value="1"/>
</dbReference>
<dbReference type="InParanoid" id="A0A1X2HHM9"/>
<gene>
    <name evidence="8" type="ORF">BCR43DRAFT_562047</name>
</gene>
<dbReference type="GO" id="GO:0001732">
    <property type="term" value="P:formation of cytoplasmic translation initiation complex"/>
    <property type="evidence" value="ECO:0007669"/>
    <property type="project" value="UniProtKB-UniRule"/>
</dbReference>
<keyword evidence="1 4" id="KW-0963">Cytoplasm</keyword>